<dbReference type="Pfam" id="PF13508">
    <property type="entry name" value="Acetyltransf_7"/>
    <property type="match status" value="1"/>
</dbReference>
<dbReference type="Proteomes" id="UP000034287">
    <property type="component" value="Unassembled WGS sequence"/>
</dbReference>
<dbReference type="PATRIC" id="fig|1432562.3.peg.1504"/>
<proteinExistence type="predicted"/>
<dbReference type="GO" id="GO:0016747">
    <property type="term" value="F:acyltransferase activity, transferring groups other than amino-acyl groups"/>
    <property type="evidence" value="ECO:0007669"/>
    <property type="project" value="InterPro"/>
</dbReference>
<evidence type="ECO:0000313" key="2">
    <source>
        <dbReference type="EMBL" id="KKK34623.1"/>
    </source>
</evidence>
<dbReference type="AlphaFoldDB" id="A0A0M2SK42"/>
<name>A0A0M2SK42_9STAP</name>
<dbReference type="PROSITE" id="PS51186">
    <property type="entry name" value="GNAT"/>
    <property type="match status" value="1"/>
</dbReference>
<protein>
    <submittedName>
        <fullName evidence="2">GNAT family acetyltransferase</fullName>
    </submittedName>
</protein>
<dbReference type="InterPro" id="IPR000182">
    <property type="entry name" value="GNAT_dom"/>
</dbReference>
<accession>A0A0M2SK42</accession>
<evidence type="ECO:0000259" key="1">
    <source>
        <dbReference type="PROSITE" id="PS51186"/>
    </source>
</evidence>
<organism evidence="2 3">
    <name type="scientific">Salinicoccus sediminis</name>
    <dbReference type="NCBI Taxonomy" id="1432562"/>
    <lineage>
        <taxon>Bacteria</taxon>
        <taxon>Bacillati</taxon>
        <taxon>Bacillota</taxon>
        <taxon>Bacilli</taxon>
        <taxon>Bacillales</taxon>
        <taxon>Staphylococcaceae</taxon>
        <taxon>Salinicoccus</taxon>
    </lineage>
</organism>
<gene>
    <name evidence="2" type="ORF">WN59_07540</name>
</gene>
<keyword evidence="3" id="KW-1185">Reference proteome</keyword>
<dbReference type="EMBL" id="LAYZ01000004">
    <property type="protein sequence ID" value="KKK34623.1"/>
    <property type="molecule type" value="Genomic_DNA"/>
</dbReference>
<keyword evidence="2" id="KW-0808">Transferase</keyword>
<reference evidence="2 3" key="1">
    <citation type="submission" date="2015-04" db="EMBL/GenBank/DDBJ databases">
        <title>Taxonomic description and genome sequence of Salinicoccus sediminis sp. nov., a novel hyper halotolerant bacterium isolated from marine sediment.</title>
        <authorList>
            <person name="Mathan Kumar R."/>
            <person name="Kaur G."/>
            <person name="Kumar N."/>
            <person name="Kumar A."/>
            <person name="Singh N.K."/>
            <person name="Kaur N."/>
            <person name="Mayilraj S."/>
        </authorList>
    </citation>
    <scope>NUCLEOTIDE SEQUENCE [LARGE SCALE GENOMIC DNA]</scope>
    <source>
        <strain evidence="2 3">SV-16</strain>
    </source>
</reference>
<sequence length="147" mass="16486">MGIKQVFGNKKRFIDLLLLADEEEEMIDRYLGRGDMFILEAAGVKGVCVVTDEGGGAFEIKNIAVAPGEQGKGYGKKLVRHILHLYKDRGTVMYVGTGDSPLTLPFYEACGFEKSHQIDNFFIDNYAEPIFEAGRQLRHMIVLKKNL</sequence>
<dbReference type="STRING" id="1432562.WN59_07540"/>
<dbReference type="SUPFAM" id="SSF55729">
    <property type="entry name" value="Acyl-CoA N-acyltransferases (Nat)"/>
    <property type="match status" value="1"/>
</dbReference>
<comment type="caution">
    <text evidence="2">The sequence shown here is derived from an EMBL/GenBank/DDBJ whole genome shotgun (WGS) entry which is preliminary data.</text>
</comment>
<dbReference type="InterPro" id="IPR016181">
    <property type="entry name" value="Acyl_CoA_acyltransferase"/>
</dbReference>
<feature type="domain" description="N-acetyltransferase" evidence="1">
    <location>
        <begin position="1"/>
        <end position="147"/>
    </location>
</feature>
<dbReference type="Gene3D" id="3.40.630.30">
    <property type="match status" value="1"/>
</dbReference>
<dbReference type="CDD" id="cd04301">
    <property type="entry name" value="NAT_SF"/>
    <property type="match status" value="1"/>
</dbReference>
<evidence type="ECO:0000313" key="3">
    <source>
        <dbReference type="Proteomes" id="UP000034287"/>
    </source>
</evidence>